<comment type="caution">
    <text evidence="1">The sequence shown here is derived from an EMBL/GenBank/DDBJ whole genome shotgun (WGS) entry which is preliminary data.</text>
</comment>
<accession>A0AAP0S8D0</accession>
<protein>
    <submittedName>
        <fullName evidence="1">Uncharacterized protein</fullName>
    </submittedName>
</protein>
<proteinExistence type="predicted"/>
<dbReference type="Proteomes" id="UP001415857">
    <property type="component" value="Unassembled WGS sequence"/>
</dbReference>
<evidence type="ECO:0000313" key="1">
    <source>
        <dbReference type="EMBL" id="KAK9291628.1"/>
    </source>
</evidence>
<gene>
    <name evidence="1" type="ORF">L1049_019577</name>
</gene>
<dbReference type="EMBL" id="JBBPBK010000001">
    <property type="protein sequence ID" value="KAK9291628.1"/>
    <property type="molecule type" value="Genomic_DNA"/>
</dbReference>
<organism evidence="1 2">
    <name type="scientific">Liquidambar formosana</name>
    <name type="common">Formosan gum</name>
    <dbReference type="NCBI Taxonomy" id="63359"/>
    <lineage>
        <taxon>Eukaryota</taxon>
        <taxon>Viridiplantae</taxon>
        <taxon>Streptophyta</taxon>
        <taxon>Embryophyta</taxon>
        <taxon>Tracheophyta</taxon>
        <taxon>Spermatophyta</taxon>
        <taxon>Magnoliopsida</taxon>
        <taxon>eudicotyledons</taxon>
        <taxon>Gunneridae</taxon>
        <taxon>Pentapetalae</taxon>
        <taxon>Saxifragales</taxon>
        <taxon>Altingiaceae</taxon>
        <taxon>Liquidambar</taxon>
    </lineage>
</organism>
<reference evidence="1 2" key="1">
    <citation type="journal article" date="2024" name="Plant J.">
        <title>Genome sequences and population genomics reveal climatic adaptation and genomic divergence between two closely related sweetgum species.</title>
        <authorList>
            <person name="Xu W.Q."/>
            <person name="Ren C.Q."/>
            <person name="Zhang X.Y."/>
            <person name="Comes H.P."/>
            <person name="Liu X.H."/>
            <person name="Li Y.G."/>
            <person name="Kettle C.J."/>
            <person name="Jalonen R."/>
            <person name="Gaisberger H."/>
            <person name="Ma Y.Z."/>
            <person name="Qiu Y.X."/>
        </authorList>
    </citation>
    <scope>NUCLEOTIDE SEQUENCE [LARGE SCALE GENOMIC DNA]</scope>
    <source>
        <strain evidence="1">Hangzhou</strain>
    </source>
</reference>
<dbReference type="AlphaFoldDB" id="A0AAP0S8D0"/>
<keyword evidence="2" id="KW-1185">Reference proteome</keyword>
<name>A0AAP0S8D0_LIQFO</name>
<evidence type="ECO:0000313" key="2">
    <source>
        <dbReference type="Proteomes" id="UP001415857"/>
    </source>
</evidence>
<sequence length="107" mass="11685">MSTLVGMGSSINSCRFERPMAYYHDEIQPLYGSFNSHMNGLADVALQVDFPVYGNGPTDVGIQNQWPLGFGSNLCLPGDGYAFHMAEYPHLVCGVDGYTVLQHSNGH</sequence>